<dbReference type="Pfam" id="PF13193">
    <property type="entry name" value="AMP-binding_C"/>
    <property type="match status" value="1"/>
</dbReference>
<dbReference type="eggNOG" id="COG0318">
    <property type="taxonomic scope" value="Bacteria"/>
</dbReference>
<dbReference type="InterPro" id="IPR045851">
    <property type="entry name" value="AMP-bd_C_sf"/>
</dbReference>
<dbReference type="RefSeq" id="WP_012229303.1">
    <property type="nucleotide sequence ID" value="NZ_HG422565.1"/>
</dbReference>
<evidence type="ECO:0000259" key="1">
    <source>
        <dbReference type="Pfam" id="PF00501"/>
    </source>
</evidence>
<dbReference type="GO" id="GO:0031956">
    <property type="term" value="F:medium-chain fatty acid-CoA ligase activity"/>
    <property type="evidence" value="ECO:0007669"/>
    <property type="project" value="TreeGrafter"/>
</dbReference>
<dbReference type="PANTHER" id="PTHR43201:SF32">
    <property type="entry name" value="2-SUCCINYLBENZOATE--COA LIGASE, CHLOROPLASTIC_PEROXISOMAL"/>
    <property type="match status" value="1"/>
</dbReference>
<dbReference type="OrthoDB" id="3443462at2"/>
<feature type="domain" description="AMP-dependent synthetase/ligase" evidence="1">
    <location>
        <begin position="10"/>
        <end position="354"/>
    </location>
</feature>
<protein>
    <submittedName>
        <fullName evidence="3">Putative AMP-dependent synthetase/ligase</fullName>
        <ecNumber evidence="3">6.2.1.-</ecNumber>
    </submittedName>
</protein>
<gene>
    <name evidence="3" type="ORF">BN381_50081</name>
</gene>
<organism evidence="3 4">
    <name type="scientific">Candidatus Neomicrothrix parvicella RN1</name>
    <dbReference type="NCBI Taxonomy" id="1229780"/>
    <lineage>
        <taxon>Bacteria</taxon>
        <taxon>Bacillati</taxon>
        <taxon>Actinomycetota</taxon>
        <taxon>Acidimicrobiia</taxon>
        <taxon>Acidimicrobiales</taxon>
        <taxon>Microthrixaceae</taxon>
        <taxon>Candidatus Neomicrothrix</taxon>
    </lineage>
</organism>
<dbReference type="GO" id="GO:0006631">
    <property type="term" value="P:fatty acid metabolic process"/>
    <property type="evidence" value="ECO:0007669"/>
    <property type="project" value="TreeGrafter"/>
</dbReference>
<dbReference type="Gene3D" id="3.30.300.30">
    <property type="match status" value="1"/>
</dbReference>
<accession>R4Z1Y9</accession>
<proteinExistence type="predicted"/>
<reference evidence="3 4" key="1">
    <citation type="journal article" date="2013" name="ISME J.">
        <title>Metabolic model for the filamentous 'Candidatus Microthrix parvicella' based on genomic and metagenomic analyses.</title>
        <authorList>
            <person name="Jon McIlroy S."/>
            <person name="Kristiansen R."/>
            <person name="Albertsen M."/>
            <person name="Michael Karst S."/>
            <person name="Rossetti S."/>
            <person name="Lund Nielsen J."/>
            <person name="Tandoi V."/>
            <person name="James Seviour R."/>
            <person name="Nielsen P.H."/>
        </authorList>
    </citation>
    <scope>NUCLEOTIDE SEQUENCE [LARGE SCALE GENOMIC DNA]</scope>
    <source>
        <strain evidence="3 4">RN1</strain>
    </source>
</reference>
<dbReference type="PANTHER" id="PTHR43201">
    <property type="entry name" value="ACYL-COA SYNTHETASE"/>
    <property type="match status" value="1"/>
</dbReference>
<dbReference type="Proteomes" id="UP000018291">
    <property type="component" value="Unassembled WGS sequence"/>
</dbReference>
<dbReference type="Pfam" id="PF00501">
    <property type="entry name" value="AMP-binding"/>
    <property type="match status" value="1"/>
</dbReference>
<dbReference type="InterPro" id="IPR025110">
    <property type="entry name" value="AMP-bd_C"/>
</dbReference>
<dbReference type="EMBL" id="CANL01000045">
    <property type="protein sequence ID" value="CCM64939.1"/>
    <property type="molecule type" value="Genomic_DNA"/>
</dbReference>
<keyword evidence="4" id="KW-1185">Reference proteome</keyword>
<name>R4Z1Y9_9ACTN</name>
<dbReference type="InterPro" id="IPR042099">
    <property type="entry name" value="ANL_N_sf"/>
</dbReference>
<dbReference type="Gene3D" id="3.40.50.12780">
    <property type="entry name" value="N-terminal domain of ligase-like"/>
    <property type="match status" value="1"/>
</dbReference>
<dbReference type="PROSITE" id="PS00455">
    <property type="entry name" value="AMP_BINDING"/>
    <property type="match status" value="1"/>
</dbReference>
<evidence type="ECO:0000259" key="2">
    <source>
        <dbReference type="Pfam" id="PF13193"/>
    </source>
</evidence>
<dbReference type="EC" id="6.2.1.-" evidence="3"/>
<dbReference type="AlphaFoldDB" id="R4Z1Y9"/>
<dbReference type="InterPro" id="IPR020845">
    <property type="entry name" value="AMP-binding_CS"/>
</dbReference>
<dbReference type="HOGENOM" id="CLU_000022_59_0_11"/>
<comment type="caution">
    <text evidence="3">The sequence shown here is derived from an EMBL/GenBank/DDBJ whole genome shotgun (WGS) entry which is preliminary data.</text>
</comment>
<keyword evidence="3" id="KW-0436">Ligase</keyword>
<evidence type="ECO:0000313" key="3">
    <source>
        <dbReference type="EMBL" id="CCM64939.1"/>
    </source>
</evidence>
<evidence type="ECO:0000313" key="4">
    <source>
        <dbReference type="Proteomes" id="UP000018291"/>
    </source>
</evidence>
<dbReference type="STRING" id="1229780.BN381_50081"/>
<dbReference type="SUPFAM" id="SSF56801">
    <property type="entry name" value="Acetyl-CoA synthetase-like"/>
    <property type="match status" value="1"/>
</dbReference>
<feature type="domain" description="AMP-binding enzyme C-terminal" evidence="2">
    <location>
        <begin position="498"/>
        <end position="573"/>
    </location>
</feature>
<sequence>MEPHVPTLFDAIASHRPTAAAIRTRNHTTTWADLASRTDALAAALAATGIGRRSTADDGPAQPWECPNPRVALYLHNHPAYLEAMVGAWKAGATAMNVNYRYRATELVDLLNDGTPEAIVYHRCFTPTLHEVLTRLQIVPRLLVCVPDESDHDLLPGAILYEDLLRAAGPLDNEVRRQWSHEDRYLVYTGGTTGTPKGVLWRQSDFAVSALGFAPAALSRGVTEWARRLPPDGPATLPAPPFMHGAAHWNALAAWLKGGTVVLPEHPERFDPDAVLDAVEWGAASALIIVGDAFARPLLEADRGRHRELASLRHLLTGGATLSPAVKAQLIERWPHLTVVDVLGSSESGRQAVHRHRAVTAVHRHRAVTAVHRHRAVTAVHRHRAVTAREAVPDARVFQPDDATVILNESVSAIIEPPAAGEQSEVGWLARRGRVPLGYLGHPQRTAATFPVLDGQHLAVTGDRARYTLAGDDQLRIELLGRESACINTGGEKVFAEEVEVCLARHPAVVDLLVAPAVDEQFGQAVGVVAALRPGASVNLDDLRQFGRLSLADYKLPRRLVVVDEVVRSPSGKPDYRWARSQLDR</sequence>
<dbReference type="InterPro" id="IPR000873">
    <property type="entry name" value="AMP-dep_synth/lig_dom"/>
</dbReference>